<evidence type="ECO:0000256" key="3">
    <source>
        <dbReference type="ARBA" id="ARBA00022729"/>
    </source>
</evidence>
<dbReference type="InterPro" id="IPR001434">
    <property type="entry name" value="OmcB-like_DUF11"/>
</dbReference>
<evidence type="ECO:0000256" key="6">
    <source>
        <dbReference type="SAM" id="SignalP"/>
    </source>
</evidence>
<feature type="compositionally biased region" description="Polar residues" evidence="5">
    <location>
        <begin position="1167"/>
        <end position="1187"/>
    </location>
</feature>
<keyword evidence="10" id="KW-1185">Reference proteome</keyword>
<dbReference type="EMBL" id="CP012159">
    <property type="protein sequence ID" value="AKT43993.1"/>
    <property type="molecule type" value="Genomic_DNA"/>
</dbReference>
<dbReference type="Pfam" id="PF18884">
    <property type="entry name" value="TSP3_bac"/>
    <property type="match status" value="4"/>
</dbReference>
<feature type="compositionally biased region" description="Acidic residues" evidence="5">
    <location>
        <begin position="1020"/>
        <end position="1037"/>
    </location>
</feature>
<feature type="compositionally biased region" description="Acidic residues" evidence="5">
    <location>
        <begin position="752"/>
        <end position="775"/>
    </location>
</feature>
<reference evidence="9 10" key="1">
    <citation type="submission" date="2015-07" db="EMBL/GenBank/DDBJ databases">
        <title>Genome analysis of myxobacterium Chondromyces crocatus Cm c5 reveals a high potential for natural compound synthesis and the genetic basis for the loss of fruiting body formation.</title>
        <authorList>
            <person name="Zaburannyi N."/>
            <person name="Bunk B."/>
            <person name="Maier J."/>
            <person name="Overmann J."/>
            <person name="Mueller R."/>
        </authorList>
    </citation>
    <scope>NUCLEOTIDE SEQUENCE [LARGE SCALE GENOMIC DNA]</scope>
    <source>
        <strain evidence="9 10">Cm c5</strain>
    </source>
</reference>
<dbReference type="AlphaFoldDB" id="A0A0K1ETN5"/>
<feature type="chain" id="PRO_5005459990" evidence="6">
    <location>
        <begin position="26"/>
        <end position="1247"/>
    </location>
</feature>
<evidence type="ECO:0000259" key="8">
    <source>
        <dbReference type="Pfam" id="PF11824"/>
    </source>
</evidence>
<dbReference type="Pfam" id="PF11824">
    <property type="entry name" value="DUF3344"/>
    <property type="match status" value="1"/>
</dbReference>
<evidence type="ECO:0000256" key="2">
    <source>
        <dbReference type="ARBA" id="ARBA00022525"/>
    </source>
</evidence>
<feature type="domain" description="DUF11" evidence="7">
    <location>
        <begin position="372"/>
        <end position="494"/>
    </location>
</feature>
<dbReference type="GO" id="GO:0005509">
    <property type="term" value="F:calcium ion binding"/>
    <property type="evidence" value="ECO:0007669"/>
    <property type="project" value="InterPro"/>
</dbReference>
<keyword evidence="3 6" id="KW-0732">Signal</keyword>
<dbReference type="STRING" id="52.CMC5_082310"/>
<name>A0A0K1ETN5_CHOCO</name>
<dbReference type="PANTHER" id="PTHR37467:SF1">
    <property type="entry name" value="EXPORTED CALCIUM-BINDING GLYCOPROTEIN"/>
    <property type="match status" value="1"/>
</dbReference>
<comment type="subcellular location">
    <subcellularLocation>
        <location evidence="1">Secreted</location>
    </subcellularLocation>
</comment>
<keyword evidence="2" id="KW-0964">Secreted</keyword>
<dbReference type="NCBIfam" id="TIGR01451">
    <property type="entry name" value="B_ant_repeat"/>
    <property type="match status" value="1"/>
</dbReference>
<dbReference type="KEGG" id="ccro:CMC5_082310"/>
<feature type="region of interest" description="Disordered" evidence="5">
    <location>
        <begin position="612"/>
        <end position="659"/>
    </location>
</feature>
<protein>
    <submittedName>
        <fullName evidence="9">Cell surface SD repeat-containing protein</fullName>
    </submittedName>
</protein>
<feature type="region of interest" description="Disordered" evidence="5">
    <location>
        <begin position="496"/>
        <end position="515"/>
    </location>
</feature>
<feature type="region of interest" description="Disordered" evidence="5">
    <location>
        <begin position="1167"/>
        <end position="1208"/>
    </location>
</feature>
<feature type="compositionally biased region" description="Polar residues" evidence="5">
    <location>
        <begin position="1071"/>
        <end position="1080"/>
    </location>
</feature>
<sequence>MKRNLGTSGLLGLALLSAAGGVANAAPSLRVQVDQRGDFLLIGNTLGQDCAAGIPAPVVGTVGNCGSTGVSDSAPDVFWRVDDPNPGNAVANNTIAMANARSTAMLTIPPNATVSHAYLYWGAKAPGPDPDTTATLSRPGGSGFNVDLTAIHSSQVIQGADFFYQSVADVTQLVQEHGSGAYRVSGVTSNNFINATSDTNYSGWWMVVFYERDSEPPRNLALFDGLDRVGSGAPQSATLSGFFVPPAGYDAKLGVVAYEGDDSIQGDQFFFNSVAMTNGQNPANNFFNNSRTHLGNLVSVVGDLPQLTGGPRSLSGLDIDVLDITAQVSPGLSSAPIQATSTGDVYFLGGFVTSISTFKPDFSTSVKTAVDVNGGSLLPGDVIQYTINVINTGNDTSTHTVLTDPLPAGVTYVPGSLSITSGANSGPKTDAAGDDQAEYNAGTRTLTVRLGTGANATQGGTMIVNATATVTFRVTVNANASGTIANQAIINAAGEQGAPATDTPTDGNGPAGGSPPTEVVVDQCESNAGCSAPTPYCDTTGSPKICVECITDMQCSPLEPTCDSETNTCSCVPTGPEVCGDGIDNNCDGVAEEFCVDTDGDGLPDDLELQIGTDPNDADTDDDGVPDGMEASFDEDIDGDGLIGPLDPDSDNDGLFDGTEMGFDCSHPDTDISAGHCIPDGDMGATTTDPLNPDTDGGSVSDGDEDRNRNGVVDAGETDPTAGNGADDVLNQDTDGDGLSDIIEITIGTDPNDADSDDDGVPDGQEIDPGGDADGDGIINALDPDSDNDGIFDGTEMGFDCSNPATDVSAGTCVPDADQGATTTNPLDPDTDHGGVRDGVEDANKNGRIDAGETDPNNPADDVVIMDSDGDGLPDDVELQLGTDPFDADSDDDGVPDGQEINPGGDADGDGLINALDPDSDNDGLFDGTEMGFDCSGPGTDVSRGHCRPDADQGATTTDPLDPDTDDGGVSDGNEDTNLNGRIDEGETDPNDPSDDNEVVDSDGDGLSDQLEIFIGTDPNDADSDDDGVLDGDEPNFSDDHDGDGLINALDPDSDDDGLFDGTEMGLDCSNPATDTTKNTCIPDADGGATTTNPLDADTDDGGVIDGEEDTNKNGQVDPGERDPNDPSDDNNVPPTPCTEDSACGGPNSGSICDEDTGTCVNGCRGTNGNSCPSGQVCSSTDDTAGTCSPDPGGPAEPGSDDLYAEGNGLLCSARPGQADGQGGATALTLVGLLGLALRLRRKGSRP</sequence>
<feature type="compositionally biased region" description="Acidic residues" evidence="5">
    <location>
        <begin position="1097"/>
        <end position="1109"/>
    </location>
</feature>
<dbReference type="InterPro" id="IPR028974">
    <property type="entry name" value="TSP_type-3_rpt"/>
</dbReference>
<evidence type="ECO:0000313" key="9">
    <source>
        <dbReference type="EMBL" id="AKT43993.1"/>
    </source>
</evidence>
<feature type="signal peptide" evidence="6">
    <location>
        <begin position="1"/>
        <end position="25"/>
    </location>
</feature>
<feature type="compositionally biased region" description="Acidic residues" evidence="5">
    <location>
        <begin position="616"/>
        <end position="625"/>
    </location>
</feature>
<feature type="compositionally biased region" description="Acidic residues" evidence="5">
    <location>
        <begin position="986"/>
        <end position="1006"/>
    </location>
</feature>
<dbReference type="Gene3D" id="2.60.40.740">
    <property type="match status" value="1"/>
</dbReference>
<feature type="domain" description="DUF3344" evidence="8">
    <location>
        <begin position="103"/>
        <end position="344"/>
    </location>
</feature>
<dbReference type="SUPFAM" id="SSF103647">
    <property type="entry name" value="TSP type-3 repeat"/>
    <property type="match status" value="1"/>
</dbReference>
<evidence type="ECO:0000256" key="5">
    <source>
        <dbReference type="SAM" id="MobiDB-lite"/>
    </source>
</evidence>
<feature type="region of interest" description="Disordered" evidence="5">
    <location>
        <begin position="674"/>
        <end position="781"/>
    </location>
</feature>
<feature type="compositionally biased region" description="Acidic residues" evidence="5">
    <location>
        <begin position="886"/>
        <end position="895"/>
    </location>
</feature>
<evidence type="ECO:0000256" key="1">
    <source>
        <dbReference type="ARBA" id="ARBA00004613"/>
    </source>
</evidence>
<dbReference type="InterPro" id="IPR008966">
    <property type="entry name" value="Adhesion_dom_sf"/>
</dbReference>
<dbReference type="PANTHER" id="PTHR37467">
    <property type="entry name" value="EXPORTED CALCIUM-BINDING GLYCOPROTEIN-RELATED"/>
    <property type="match status" value="1"/>
</dbReference>
<organism evidence="9 10">
    <name type="scientific">Chondromyces crocatus</name>
    <dbReference type="NCBI Taxonomy" id="52"/>
    <lineage>
        <taxon>Bacteria</taxon>
        <taxon>Pseudomonadati</taxon>
        <taxon>Myxococcota</taxon>
        <taxon>Polyangia</taxon>
        <taxon>Polyangiales</taxon>
        <taxon>Polyangiaceae</taxon>
        <taxon>Chondromyces</taxon>
    </lineage>
</organism>
<feature type="compositionally biased region" description="Acidic residues" evidence="5">
    <location>
        <begin position="961"/>
        <end position="975"/>
    </location>
</feature>
<gene>
    <name evidence="9" type="ORF">CMC5_082310</name>
</gene>
<evidence type="ECO:0000256" key="4">
    <source>
        <dbReference type="ARBA" id="ARBA00022837"/>
    </source>
</evidence>
<dbReference type="Proteomes" id="UP000067626">
    <property type="component" value="Chromosome"/>
</dbReference>
<feature type="region of interest" description="Disordered" evidence="5">
    <location>
        <begin position="810"/>
        <end position="1147"/>
    </location>
</feature>
<dbReference type="InterPro" id="IPR059100">
    <property type="entry name" value="TSP3_bac"/>
</dbReference>
<feature type="compositionally biased region" description="Acidic residues" evidence="5">
    <location>
        <begin position="868"/>
        <end position="878"/>
    </location>
</feature>
<proteinExistence type="predicted"/>
<keyword evidence="4" id="KW-0106">Calcium</keyword>
<feature type="compositionally biased region" description="Basic and acidic residues" evidence="5">
    <location>
        <begin position="830"/>
        <end position="851"/>
    </location>
</feature>
<dbReference type="InterPro" id="IPR047589">
    <property type="entry name" value="DUF11_rpt"/>
</dbReference>
<dbReference type="InterPro" id="IPR053180">
    <property type="entry name" value="Ca-binding_acidic-repeat"/>
</dbReference>
<evidence type="ECO:0000259" key="7">
    <source>
        <dbReference type="Pfam" id="PF01345"/>
    </source>
</evidence>
<dbReference type="Pfam" id="PF01345">
    <property type="entry name" value="DUF11"/>
    <property type="match status" value="1"/>
</dbReference>
<evidence type="ECO:0000313" key="10">
    <source>
        <dbReference type="Proteomes" id="UP000067626"/>
    </source>
</evidence>
<dbReference type="SUPFAM" id="SSF49401">
    <property type="entry name" value="Bacterial adhesins"/>
    <property type="match status" value="1"/>
</dbReference>
<accession>A0A0K1ETN5</accession>
<dbReference type="InterPro" id="IPR021779">
    <property type="entry name" value="DUF3344"/>
</dbReference>